<sequence length="68" mass="8019">MGCRGAKVKILSCRPKYLKKNNLLGFVVCLWDLKMVKTRHFYIHQATGNQQQKIEYLAHRASRVFFYA</sequence>
<dbReference type="EMBL" id="CTKE01000011">
    <property type="protein sequence ID" value="CQI91481.1"/>
    <property type="molecule type" value="Genomic_DNA"/>
</dbReference>
<proteinExistence type="predicted"/>
<name>A0A0U1HTZ5_YERRO</name>
<dbReference type="AlphaFoldDB" id="A0A0U1HTZ5"/>
<reference evidence="1 2" key="1">
    <citation type="submission" date="2015-03" db="EMBL/GenBank/DDBJ databases">
        <authorList>
            <person name="Murphy D."/>
        </authorList>
    </citation>
    <scope>NUCLEOTIDE SEQUENCE [LARGE SCALE GENOMIC DNA]</scope>
    <source>
        <strain evidence="1 2">68/02</strain>
    </source>
</reference>
<evidence type="ECO:0000313" key="1">
    <source>
        <dbReference type="EMBL" id="CQI91481.1"/>
    </source>
</evidence>
<evidence type="ECO:0000313" key="2">
    <source>
        <dbReference type="Proteomes" id="UP000042054"/>
    </source>
</evidence>
<dbReference type="Proteomes" id="UP000042054">
    <property type="component" value="Unassembled WGS sequence"/>
</dbReference>
<organism evidence="1 2">
    <name type="scientific">Yersinia rohdei</name>
    <dbReference type="NCBI Taxonomy" id="29485"/>
    <lineage>
        <taxon>Bacteria</taxon>
        <taxon>Pseudomonadati</taxon>
        <taxon>Pseudomonadota</taxon>
        <taxon>Gammaproteobacteria</taxon>
        <taxon>Enterobacterales</taxon>
        <taxon>Yersiniaceae</taxon>
        <taxon>Yersinia</taxon>
    </lineage>
</organism>
<accession>A0A0U1HTZ5</accession>
<gene>
    <name evidence="1" type="ORF">ERS008555_02412</name>
</gene>
<protein>
    <submittedName>
        <fullName evidence="1">Uncharacterized protein</fullName>
    </submittedName>
</protein>